<dbReference type="SUPFAM" id="SSF47384">
    <property type="entry name" value="Homodimeric domain of signal transducing histidine kinase"/>
    <property type="match status" value="1"/>
</dbReference>
<evidence type="ECO:0000313" key="13">
    <source>
        <dbReference type="EMBL" id="GAA3201614.1"/>
    </source>
</evidence>
<keyword evidence="6 11" id="KW-0812">Transmembrane</keyword>
<dbReference type="Pfam" id="PF00512">
    <property type="entry name" value="HisKA"/>
    <property type="match status" value="1"/>
</dbReference>
<dbReference type="InterPro" id="IPR004358">
    <property type="entry name" value="Sig_transdc_His_kin-like_C"/>
</dbReference>
<evidence type="ECO:0000256" key="2">
    <source>
        <dbReference type="ARBA" id="ARBA00004236"/>
    </source>
</evidence>
<dbReference type="CDD" id="cd00082">
    <property type="entry name" value="HisKA"/>
    <property type="match status" value="1"/>
</dbReference>
<keyword evidence="7" id="KW-0418">Kinase</keyword>
<accession>A0ABP6Q2T4</accession>
<dbReference type="InterPro" id="IPR050428">
    <property type="entry name" value="TCS_sensor_his_kinase"/>
</dbReference>
<dbReference type="PROSITE" id="PS50109">
    <property type="entry name" value="HIS_KIN"/>
    <property type="match status" value="1"/>
</dbReference>
<evidence type="ECO:0000256" key="6">
    <source>
        <dbReference type="ARBA" id="ARBA00022692"/>
    </source>
</evidence>
<dbReference type="InterPro" id="IPR005467">
    <property type="entry name" value="His_kinase_dom"/>
</dbReference>
<dbReference type="InterPro" id="IPR036890">
    <property type="entry name" value="HATPase_C_sf"/>
</dbReference>
<dbReference type="SMART" id="SM00387">
    <property type="entry name" value="HATPase_c"/>
    <property type="match status" value="1"/>
</dbReference>
<feature type="transmembrane region" description="Helical" evidence="11">
    <location>
        <begin position="171"/>
        <end position="191"/>
    </location>
</feature>
<dbReference type="PANTHER" id="PTHR45436">
    <property type="entry name" value="SENSOR HISTIDINE KINASE YKOH"/>
    <property type="match status" value="1"/>
</dbReference>
<evidence type="ECO:0000256" key="9">
    <source>
        <dbReference type="ARBA" id="ARBA00023012"/>
    </source>
</evidence>
<dbReference type="Gene3D" id="3.30.565.10">
    <property type="entry name" value="Histidine kinase-like ATPase, C-terminal domain"/>
    <property type="match status" value="1"/>
</dbReference>
<dbReference type="InterPro" id="IPR036097">
    <property type="entry name" value="HisK_dim/P_sf"/>
</dbReference>
<dbReference type="EMBL" id="BAAAUV010000003">
    <property type="protein sequence ID" value="GAA3201614.1"/>
    <property type="molecule type" value="Genomic_DNA"/>
</dbReference>
<keyword evidence="4" id="KW-0597">Phosphoprotein</keyword>
<sequence length="466" mass="50440">MLESIPPELYGLGGCVSHGWSIRARLSLIASSVMLLVCLAGSAAALLAVRDLASNYRTEKTAAAALKIVHSIKRGHLPKVLPSALIDDLEIVQVVNAQGTVVAGSGTLGDAPRITAIMPPDDSPRVNQVRCDLPLVPGCDIVVAFRVYEPDGDWVVYAMSDAVPWYVSGRLITILSIATIVLVTATALGSARTVSRALKPVEDIRARAEEIGADARGVRMGERLPLPKHGDELYALTVSANGVLDRLERTIYRERRFTSDASHDLRSPITAMRAQLDEALLYPAETDWKETGQHLSASLDRLQAIVEDLLTLARIDSGHAAPTEPVALDELIRAEVARRRFPIPVELTLDPVRISGNPLQLTRLLTNLLDNAQRHAEHRVAVVLRAEEGTAVLEIVNDGDSIPAELREEVFRRFTRLDDSRSKDTGGTGLGLAIVREITTAHGGAIRVADSDDGARFVIRLPLLDA</sequence>
<evidence type="ECO:0000256" key="1">
    <source>
        <dbReference type="ARBA" id="ARBA00000085"/>
    </source>
</evidence>
<feature type="transmembrane region" description="Helical" evidence="11">
    <location>
        <begin position="26"/>
        <end position="49"/>
    </location>
</feature>
<dbReference type="InterPro" id="IPR003661">
    <property type="entry name" value="HisK_dim/P_dom"/>
</dbReference>
<keyword evidence="8 11" id="KW-1133">Transmembrane helix</keyword>
<keyword evidence="10 11" id="KW-0472">Membrane</keyword>
<dbReference type="EC" id="2.7.13.3" evidence="3"/>
<dbReference type="Proteomes" id="UP001501237">
    <property type="component" value="Unassembled WGS sequence"/>
</dbReference>
<evidence type="ECO:0000256" key="4">
    <source>
        <dbReference type="ARBA" id="ARBA00022553"/>
    </source>
</evidence>
<dbReference type="SMART" id="SM00388">
    <property type="entry name" value="HisKA"/>
    <property type="match status" value="1"/>
</dbReference>
<comment type="subcellular location">
    <subcellularLocation>
        <location evidence="2">Cell membrane</location>
    </subcellularLocation>
</comment>
<keyword evidence="5" id="KW-0808">Transferase</keyword>
<keyword evidence="14" id="KW-1185">Reference proteome</keyword>
<gene>
    <name evidence="13" type="ORF">GCM10010468_14880</name>
</gene>
<dbReference type="PRINTS" id="PR00344">
    <property type="entry name" value="BCTRLSENSOR"/>
</dbReference>
<dbReference type="InterPro" id="IPR003594">
    <property type="entry name" value="HATPase_dom"/>
</dbReference>
<evidence type="ECO:0000256" key="5">
    <source>
        <dbReference type="ARBA" id="ARBA00022679"/>
    </source>
</evidence>
<evidence type="ECO:0000313" key="14">
    <source>
        <dbReference type="Proteomes" id="UP001501237"/>
    </source>
</evidence>
<proteinExistence type="predicted"/>
<evidence type="ECO:0000256" key="8">
    <source>
        <dbReference type="ARBA" id="ARBA00022989"/>
    </source>
</evidence>
<protein>
    <recommendedName>
        <fullName evidence="3">histidine kinase</fullName>
        <ecNumber evidence="3">2.7.13.3</ecNumber>
    </recommendedName>
</protein>
<dbReference type="Gene3D" id="1.10.287.130">
    <property type="match status" value="1"/>
</dbReference>
<evidence type="ECO:0000256" key="3">
    <source>
        <dbReference type="ARBA" id="ARBA00012438"/>
    </source>
</evidence>
<dbReference type="PANTHER" id="PTHR45436:SF5">
    <property type="entry name" value="SENSOR HISTIDINE KINASE TRCS"/>
    <property type="match status" value="1"/>
</dbReference>
<evidence type="ECO:0000259" key="12">
    <source>
        <dbReference type="PROSITE" id="PS50109"/>
    </source>
</evidence>
<reference evidence="14" key="1">
    <citation type="journal article" date="2019" name="Int. J. Syst. Evol. Microbiol.">
        <title>The Global Catalogue of Microorganisms (GCM) 10K type strain sequencing project: providing services to taxonomists for standard genome sequencing and annotation.</title>
        <authorList>
            <consortium name="The Broad Institute Genomics Platform"/>
            <consortium name="The Broad Institute Genome Sequencing Center for Infectious Disease"/>
            <person name="Wu L."/>
            <person name="Ma J."/>
        </authorList>
    </citation>
    <scope>NUCLEOTIDE SEQUENCE [LARGE SCALE GENOMIC DNA]</scope>
    <source>
        <strain evidence="14">JCM 9377</strain>
    </source>
</reference>
<comment type="caution">
    <text evidence="13">The sequence shown here is derived from an EMBL/GenBank/DDBJ whole genome shotgun (WGS) entry which is preliminary data.</text>
</comment>
<organism evidence="13 14">
    <name type="scientific">Actinocorallia longicatena</name>
    <dbReference type="NCBI Taxonomy" id="111803"/>
    <lineage>
        <taxon>Bacteria</taxon>
        <taxon>Bacillati</taxon>
        <taxon>Actinomycetota</taxon>
        <taxon>Actinomycetes</taxon>
        <taxon>Streptosporangiales</taxon>
        <taxon>Thermomonosporaceae</taxon>
        <taxon>Actinocorallia</taxon>
    </lineage>
</organism>
<feature type="domain" description="Histidine kinase" evidence="12">
    <location>
        <begin position="260"/>
        <end position="465"/>
    </location>
</feature>
<evidence type="ECO:0000256" key="10">
    <source>
        <dbReference type="ARBA" id="ARBA00023136"/>
    </source>
</evidence>
<name>A0ABP6Q2T4_9ACTN</name>
<dbReference type="SUPFAM" id="SSF55874">
    <property type="entry name" value="ATPase domain of HSP90 chaperone/DNA topoisomerase II/histidine kinase"/>
    <property type="match status" value="1"/>
</dbReference>
<evidence type="ECO:0000256" key="7">
    <source>
        <dbReference type="ARBA" id="ARBA00022777"/>
    </source>
</evidence>
<evidence type="ECO:0000256" key="11">
    <source>
        <dbReference type="SAM" id="Phobius"/>
    </source>
</evidence>
<dbReference type="Pfam" id="PF02518">
    <property type="entry name" value="HATPase_c"/>
    <property type="match status" value="1"/>
</dbReference>
<keyword evidence="9" id="KW-0902">Two-component regulatory system</keyword>
<comment type="catalytic activity">
    <reaction evidence="1">
        <text>ATP + protein L-histidine = ADP + protein N-phospho-L-histidine.</text>
        <dbReference type="EC" id="2.7.13.3"/>
    </reaction>
</comment>